<protein>
    <submittedName>
        <fullName evidence="2">Uncharacterized protein</fullName>
    </submittedName>
</protein>
<proteinExistence type="predicted"/>
<reference evidence="2" key="1">
    <citation type="journal article" date="2021" name="Mol. Plant Microbe Interact.">
        <title>Complete Genome Sequence of the Plant-Pathogenic Fungus Colletotrichum lupini.</title>
        <authorList>
            <person name="Baroncelli R."/>
            <person name="Pensec F."/>
            <person name="Da Lio D."/>
            <person name="Boufleur T."/>
            <person name="Vicente I."/>
            <person name="Sarrocco S."/>
            <person name="Picot A."/>
            <person name="Baraldi E."/>
            <person name="Sukno S."/>
            <person name="Thon M."/>
            <person name="Le Floch G."/>
        </authorList>
    </citation>
    <scope>NUCLEOTIDE SEQUENCE</scope>
    <source>
        <strain evidence="2">IMI 504893</strain>
    </source>
</reference>
<feature type="region of interest" description="Disordered" evidence="1">
    <location>
        <begin position="120"/>
        <end position="174"/>
    </location>
</feature>
<gene>
    <name evidence="2" type="ORF">CLUP02_03082</name>
</gene>
<dbReference type="GeneID" id="73337119"/>
<dbReference type="KEGG" id="clup:CLUP02_03082"/>
<organism evidence="2 3">
    <name type="scientific">Colletotrichum lupini</name>
    <dbReference type="NCBI Taxonomy" id="145971"/>
    <lineage>
        <taxon>Eukaryota</taxon>
        <taxon>Fungi</taxon>
        <taxon>Dikarya</taxon>
        <taxon>Ascomycota</taxon>
        <taxon>Pezizomycotina</taxon>
        <taxon>Sordariomycetes</taxon>
        <taxon>Hypocreomycetidae</taxon>
        <taxon>Glomerellales</taxon>
        <taxon>Glomerellaceae</taxon>
        <taxon>Colletotrichum</taxon>
        <taxon>Colletotrichum acutatum species complex</taxon>
    </lineage>
</organism>
<evidence type="ECO:0000256" key="1">
    <source>
        <dbReference type="SAM" id="MobiDB-lite"/>
    </source>
</evidence>
<dbReference type="AlphaFoldDB" id="A0A9Q8SI94"/>
<evidence type="ECO:0000313" key="3">
    <source>
        <dbReference type="Proteomes" id="UP000830671"/>
    </source>
</evidence>
<accession>A0A9Q8SI94</accession>
<dbReference type="EMBL" id="CP019474">
    <property type="protein sequence ID" value="UQC77613.1"/>
    <property type="molecule type" value="Genomic_DNA"/>
</dbReference>
<dbReference type="Proteomes" id="UP000830671">
    <property type="component" value="Chromosome 2"/>
</dbReference>
<feature type="region of interest" description="Disordered" evidence="1">
    <location>
        <begin position="27"/>
        <end position="95"/>
    </location>
</feature>
<feature type="compositionally biased region" description="Polar residues" evidence="1">
    <location>
        <begin position="76"/>
        <end position="87"/>
    </location>
</feature>
<dbReference type="RefSeq" id="XP_049139252.1">
    <property type="nucleotide sequence ID" value="XM_049282109.1"/>
</dbReference>
<feature type="compositionally biased region" description="Basic and acidic residues" evidence="1">
    <location>
        <begin position="149"/>
        <end position="165"/>
    </location>
</feature>
<name>A0A9Q8SI94_9PEZI</name>
<keyword evidence="3" id="KW-1185">Reference proteome</keyword>
<evidence type="ECO:0000313" key="2">
    <source>
        <dbReference type="EMBL" id="UQC77613.1"/>
    </source>
</evidence>
<sequence>MRILYPNSGSHSRYCSQQHGTEVWAQRKGKTHAQALAQNSPSPRCVQGLPGPRMRDSPPSPWPPPLEPWRLGLSPSDPTEPQLQSPQPRLGGSVSPSQVSRCHFWLARVSEMDGSGSLWTKVGRLPPPGPPPTPHLMLPLPRSSSTSKGEQDGNPKGRKERRERGSSGSRESSLEDRCLAVLQDYYLYTRFIHQESGKCTV</sequence>
<feature type="compositionally biased region" description="Pro residues" evidence="1">
    <location>
        <begin position="58"/>
        <end position="67"/>
    </location>
</feature>
<feature type="compositionally biased region" description="Pro residues" evidence="1">
    <location>
        <begin position="125"/>
        <end position="134"/>
    </location>
</feature>